<reference evidence="3" key="1">
    <citation type="submission" date="2021-01" db="EMBL/GenBank/DDBJ databases">
        <title>Whole genome shotgun sequence of Planosporangium flavigriseum NBRC 105377.</title>
        <authorList>
            <person name="Komaki H."/>
            <person name="Tamura T."/>
        </authorList>
    </citation>
    <scope>NUCLEOTIDE SEQUENCE</scope>
    <source>
        <strain evidence="3">NBRC 105377</strain>
    </source>
</reference>
<comment type="caution">
    <text evidence="3">The sequence shown here is derived from an EMBL/GenBank/DDBJ whole genome shotgun (WGS) entry which is preliminary data.</text>
</comment>
<feature type="coiled-coil region" evidence="1">
    <location>
        <begin position="50"/>
        <end position="77"/>
    </location>
</feature>
<dbReference type="InterPro" id="IPR007044">
    <property type="entry name" value="Cyclodeamin/CycHdrlase"/>
</dbReference>
<accession>A0A8J3M392</accession>
<dbReference type="Gene3D" id="1.20.120.680">
    <property type="entry name" value="Formiminotetrahydrofolate cyclodeaminase monomer, up-and-down helical bundle"/>
    <property type="match status" value="1"/>
</dbReference>
<name>A0A8J3M392_9ACTN</name>
<evidence type="ECO:0000256" key="1">
    <source>
        <dbReference type="SAM" id="Coils"/>
    </source>
</evidence>
<dbReference type="Pfam" id="PF04961">
    <property type="entry name" value="FTCD_C"/>
    <property type="match status" value="1"/>
</dbReference>
<gene>
    <name evidence="3" type="ORF">Pfl04_44390</name>
</gene>
<evidence type="ECO:0000313" key="4">
    <source>
        <dbReference type="Proteomes" id="UP000653674"/>
    </source>
</evidence>
<dbReference type="RefSeq" id="WP_168079941.1">
    <property type="nucleotide sequence ID" value="NZ_BAAAQJ010000016.1"/>
</dbReference>
<protein>
    <submittedName>
        <fullName evidence="3">Formiminotransferase-cyclodeaminase</fullName>
    </submittedName>
</protein>
<dbReference type="InterPro" id="IPR036178">
    <property type="entry name" value="Formintransfe-cycloase-like_sf"/>
</dbReference>
<sequence length="207" mass="21750">MQHQEIGAWLDDLASSAPAPGGGAVAAMQVAMAAGLVEMVTNLTIGNPRYAEHEQTMVEAREQAAEQRRLALQLAEDDATAFTAVTDAYKLPKSTDEEKAARSARIQQALLGAAEVPWRTAQAAATVLDLAERILPGANVNVLSDVAVAASSARAGLEAAIVNIEVNRTAIKDEDERARLGDAVAAIERDLDRASAVVASVRKGLSR</sequence>
<keyword evidence="4" id="KW-1185">Reference proteome</keyword>
<dbReference type="AlphaFoldDB" id="A0A8J3M392"/>
<evidence type="ECO:0000259" key="2">
    <source>
        <dbReference type="Pfam" id="PF04961"/>
    </source>
</evidence>
<organism evidence="3 4">
    <name type="scientific">Planosporangium flavigriseum</name>
    <dbReference type="NCBI Taxonomy" id="373681"/>
    <lineage>
        <taxon>Bacteria</taxon>
        <taxon>Bacillati</taxon>
        <taxon>Actinomycetota</taxon>
        <taxon>Actinomycetes</taxon>
        <taxon>Micromonosporales</taxon>
        <taxon>Micromonosporaceae</taxon>
        <taxon>Planosporangium</taxon>
    </lineage>
</organism>
<proteinExistence type="predicted"/>
<dbReference type="EMBL" id="BONU01000043">
    <property type="protein sequence ID" value="GIG76035.1"/>
    <property type="molecule type" value="Genomic_DNA"/>
</dbReference>
<feature type="domain" description="Cyclodeaminase/cyclohydrolase" evidence="2">
    <location>
        <begin position="6"/>
        <end position="183"/>
    </location>
</feature>
<evidence type="ECO:0000313" key="3">
    <source>
        <dbReference type="EMBL" id="GIG76035.1"/>
    </source>
</evidence>
<dbReference type="GO" id="GO:0003824">
    <property type="term" value="F:catalytic activity"/>
    <property type="evidence" value="ECO:0007669"/>
    <property type="project" value="InterPro"/>
</dbReference>
<dbReference type="Proteomes" id="UP000653674">
    <property type="component" value="Unassembled WGS sequence"/>
</dbReference>
<dbReference type="SUPFAM" id="SSF101262">
    <property type="entry name" value="Methenyltetrahydrofolate cyclohydrolase-like"/>
    <property type="match status" value="1"/>
</dbReference>
<keyword evidence="1" id="KW-0175">Coiled coil</keyword>